<protein>
    <submittedName>
        <fullName evidence="1">Uncharacterized protein</fullName>
    </submittedName>
</protein>
<proteinExistence type="predicted"/>
<dbReference type="EMBL" id="KI394961">
    <property type="protein sequence ID" value="ERN00076.1"/>
    <property type="molecule type" value="Genomic_DNA"/>
</dbReference>
<dbReference type="HOGENOM" id="CLU_2136876_0_0_1"/>
<reference evidence="2" key="1">
    <citation type="journal article" date="2013" name="Science">
        <title>The Amborella genome and the evolution of flowering plants.</title>
        <authorList>
            <consortium name="Amborella Genome Project"/>
        </authorList>
    </citation>
    <scope>NUCLEOTIDE SEQUENCE [LARGE SCALE GENOMIC DNA]</scope>
</reference>
<name>W1NXS7_AMBTC</name>
<dbReference type="AlphaFoldDB" id="W1NXS7"/>
<organism evidence="1 2">
    <name type="scientific">Amborella trichopoda</name>
    <dbReference type="NCBI Taxonomy" id="13333"/>
    <lineage>
        <taxon>Eukaryota</taxon>
        <taxon>Viridiplantae</taxon>
        <taxon>Streptophyta</taxon>
        <taxon>Embryophyta</taxon>
        <taxon>Tracheophyta</taxon>
        <taxon>Spermatophyta</taxon>
        <taxon>Magnoliopsida</taxon>
        <taxon>Amborellales</taxon>
        <taxon>Amborellaceae</taxon>
        <taxon>Amborella</taxon>
    </lineage>
</organism>
<dbReference type="Gramene" id="ERN00076">
    <property type="protein sequence ID" value="ERN00076"/>
    <property type="gene ID" value="AMTR_s00105p00134560"/>
</dbReference>
<dbReference type="Proteomes" id="UP000017836">
    <property type="component" value="Unassembled WGS sequence"/>
</dbReference>
<accession>W1NXS7</accession>
<keyword evidence="2" id="KW-1185">Reference proteome</keyword>
<evidence type="ECO:0000313" key="2">
    <source>
        <dbReference type="Proteomes" id="UP000017836"/>
    </source>
</evidence>
<evidence type="ECO:0000313" key="1">
    <source>
        <dbReference type="EMBL" id="ERN00076.1"/>
    </source>
</evidence>
<sequence length="113" mass="12587">MADFSSFSFVIHHPSIRRPSSWSPWLTLRGYKPFLTRSATRKKEIPWRWVLAPPPPAQETTPVGAALTAIPLTAIEHTPYLIALSDPAAIGEAEEASWEEEPTGLRIIRVGSR</sequence>
<gene>
    <name evidence="1" type="ORF">AMTR_s00105p00134560</name>
</gene>